<dbReference type="STRING" id="1123272.SAMN02745824_2466"/>
<dbReference type="PANTHER" id="PTHR30503">
    <property type="entry name" value="INNER MEMBRANE PROTEIN YEDI"/>
    <property type="match status" value="1"/>
</dbReference>
<dbReference type="RefSeq" id="WP_074205492.1">
    <property type="nucleotide sequence ID" value="NZ_FSQW01000002.1"/>
</dbReference>
<protein>
    <recommendedName>
        <fullName evidence="4">Inner membrane protein YedI</fullName>
    </recommendedName>
</protein>
<feature type="transmembrane region" description="Helical" evidence="1">
    <location>
        <begin position="76"/>
        <end position="105"/>
    </location>
</feature>
<dbReference type="AlphaFoldDB" id="A0A1N6FN08"/>
<evidence type="ECO:0000256" key="1">
    <source>
        <dbReference type="SAM" id="Phobius"/>
    </source>
</evidence>
<sequence length="314" mass="33168">MPTGLVALLDDVAAIAKVAAASVDDISAAAARAGAKSAGVVIDDAAVTPQYVTGFDPARELPMIWKIAKGSIKNKLLFLLPAAVLLGQFASFLIPIILILGGLFLCYEAAEKVLEWLHVDESTKHEEPAIIEGHGREEEMVSGAIRTDFILSAEIMAIALSEVTDEVWWQQGIILALIGVVITVAVYGAVALIVKMDDVGLHLATENTGFTAKFGRGLVQFMPKLLATISVIGTLAMAWVGGGLLVHNIAAVGWHGPEHLIDIVSHPIVGFLPESWGYFGEGILFAILSGLLGVAIGAVIAPLVHKIFPHGEKH</sequence>
<evidence type="ECO:0000313" key="2">
    <source>
        <dbReference type="EMBL" id="SIN96685.1"/>
    </source>
</evidence>
<feature type="transmembrane region" description="Helical" evidence="1">
    <location>
        <begin position="225"/>
        <end position="250"/>
    </location>
</feature>
<dbReference type="EMBL" id="FSQW01000002">
    <property type="protein sequence ID" value="SIN96685.1"/>
    <property type="molecule type" value="Genomic_DNA"/>
</dbReference>
<dbReference type="InterPro" id="IPR008526">
    <property type="entry name" value="YedI"/>
</dbReference>
<name>A0A1N6FN08_9SPHN</name>
<keyword evidence="1" id="KW-0472">Membrane</keyword>
<dbReference type="OrthoDB" id="9814178at2"/>
<dbReference type="Proteomes" id="UP000185192">
    <property type="component" value="Unassembled WGS sequence"/>
</dbReference>
<feature type="transmembrane region" description="Helical" evidence="1">
    <location>
        <begin position="173"/>
        <end position="194"/>
    </location>
</feature>
<feature type="transmembrane region" description="Helical" evidence="1">
    <location>
        <begin position="283"/>
        <end position="304"/>
    </location>
</feature>
<dbReference type="PIRSF" id="PIRSF016660">
    <property type="entry name" value="YedI"/>
    <property type="match status" value="1"/>
</dbReference>
<keyword evidence="1" id="KW-1133">Transmembrane helix</keyword>
<reference evidence="3" key="1">
    <citation type="submission" date="2016-11" db="EMBL/GenBank/DDBJ databases">
        <authorList>
            <person name="Varghese N."/>
            <person name="Submissions S."/>
        </authorList>
    </citation>
    <scope>NUCLEOTIDE SEQUENCE [LARGE SCALE GENOMIC DNA]</scope>
    <source>
        <strain evidence="3">DSM 22363</strain>
    </source>
</reference>
<proteinExistence type="predicted"/>
<accession>A0A1N6FN08</accession>
<dbReference type="PANTHER" id="PTHR30503:SF3">
    <property type="entry name" value="INNER MEMBRANE PROTEIN YEDI"/>
    <property type="match status" value="1"/>
</dbReference>
<dbReference type="GO" id="GO:0005886">
    <property type="term" value="C:plasma membrane"/>
    <property type="evidence" value="ECO:0007669"/>
    <property type="project" value="TreeGrafter"/>
</dbReference>
<keyword evidence="1" id="KW-0812">Transmembrane</keyword>
<organism evidence="2 3">
    <name type="scientific">Parasphingorhabdus marina DSM 22363</name>
    <dbReference type="NCBI Taxonomy" id="1123272"/>
    <lineage>
        <taxon>Bacteria</taxon>
        <taxon>Pseudomonadati</taxon>
        <taxon>Pseudomonadota</taxon>
        <taxon>Alphaproteobacteria</taxon>
        <taxon>Sphingomonadales</taxon>
        <taxon>Sphingomonadaceae</taxon>
        <taxon>Parasphingorhabdus</taxon>
    </lineage>
</organism>
<evidence type="ECO:0008006" key="4">
    <source>
        <dbReference type="Google" id="ProtNLM"/>
    </source>
</evidence>
<keyword evidence="3" id="KW-1185">Reference proteome</keyword>
<evidence type="ECO:0000313" key="3">
    <source>
        <dbReference type="Proteomes" id="UP000185192"/>
    </source>
</evidence>
<gene>
    <name evidence="2" type="ORF">SAMN02745824_2466</name>
</gene>
<dbReference type="Pfam" id="PF05661">
    <property type="entry name" value="DUF808"/>
    <property type="match status" value="1"/>
</dbReference>